<gene>
    <name evidence="2" type="primary">P0017B12.23</name>
</gene>
<sequence>MEVEHAAAAGAIHGLQQQPPSAASLARASSGEMLMVHNSDKTIKKPPQATPAS</sequence>
<evidence type="ECO:0000256" key="1">
    <source>
        <dbReference type="SAM" id="MobiDB-lite"/>
    </source>
</evidence>
<name>Q67WM4_ORYSJ</name>
<evidence type="ECO:0000313" key="3">
    <source>
        <dbReference type="Proteomes" id="UP000000763"/>
    </source>
</evidence>
<evidence type="ECO:0000313" key="2">
    <source>
        <dbReference type="EMBL" id="BAD37445.1"/>
    </source>
</evidence>
<reference evidence="3" key="1">
    <citation type="journal article" date="2005" name="Nature">
        <title>The map-based sequence of the rice genome.</title>
        <authorList>
            <consortium name="International rice genome sequencing project (IRGSP)"/>
            <person name="Matsumoto T."/>
            <person name="Wu J."/>
            <person name="Kanamori H."/>
            <person name="Katayose Y."/>
            <person name="Fujisawa M."/>
            <person name="Namiki N."/>
            <person name="Mizuno H."/>
            <person name="Yamamoto K."/>
            <person name="Antonio B.A."/>
            <person name="Baba T."/>
            <person name="Sakata K."/>
            <person name="Nagamura Y."/>
            <person name="Aoki H."/>
            <person name="Arikawa K."/>
            <person name="Arita K."/>
            <person name="Bito T."/>
            <person name="Chiden Y."/>
            <person name="Fujitsuka N."/>
            <person name="Fukunaka R."/>
            <person name="Hamada M."/>
            <person name="Harada C."/>
            <person name="Hayashi A."/>
            <person name="Hijishita S."/>
            <person name="Honda M."/>
            <person name="Hosokawa S."/>
            <person name="Ichikawa Y."/>
            <person name="Idonuma A."/>
            <person name="Iijima M."/>
            <person name="Ikeda M."/>
            <person name="Ikeno M."/>
            <person name="Ito K."/>
            <person name="Ito S."/>
            <person name="Ito T."/>
            <person name="Ito Y."/>
            <person name="Ito Y."/>
            <person name="Iwabuchi A."/>
            <person name="Kamiya K."/>
            <person name="Karasawa W."/>
            <person name="Kurita K."/>
            <person name="Katagiri S."/>
            <person name="Kikuta A."/>
            <person name="Kobayashi H."/>
            <person name="Kobayashi N."/>
            <person name="Machita K."/>
            <person name="Maehara T."/>
            <person name="Masukawa M."/>
            <person name="Mizubayashi T."/>
            <person name="Mukai Y."/>
            <person name="Nagasaki H."/>
            <person name="Nagata Y."/>
            <person name="Naito S."/>
            <person name="Nakashima M."/>
            <person name="Nakama Y."/>
            <person name="Nakamichi Y."/>
            <person name="Nakamura M."/>
            <person name="Meguro A."/>
            <person name="Negishi M."/>
            <person name="Ohta I."/>
            <person name="Ohta T."/>
            <person name="Okamoto M."/>
            <person name="Ono N."/>
            <person name="Saji S."/>
            <person name="Sakaguchi M."/>
            <person name="Sakai K."/>
            <person name="Shibata M."/>
            <person name="Shimokawa T."/>
            <person name="Song J."/>
            <person name="Takazaki Y."/>
            <person name="Terasawa K."/>
            <person name="Tsugane M."/>
            <person name="Tsuji K."/>
            <person name="Ueda S."/>
            <person name="Waki K."/>
            <person name="Yamagata H."/>
            <person name="Yamamoto M."/>
            <person name="Yamamoto S."/>
            <person name="Yamane H."/>
            <person name="Yoshiki S."/>
            <person name="Yoshihara R."/>
            <person name="Yukawa K."/>
            <person name="Zhong H."/>
            <person name="Yano M."/>
            <person name="Yuan Q."/>
            <person name="Ouyang S."/>
            <person name="Liu J."/>
            <person name="Jones K.M."/>
            <person name="Gansberger K."/>
            <person name="Moffat K."/>
            <person name="Hill J."/>
            <person name="Bera J."/>
            <person name="Fadrosh D."/>
            <person name="Jin S."/>
            <person name="Johri S."/>
            <person name="Kim M."/>
            <person name="Overton L."/>
            <person name="Reardon M."/>
            <person name="Tsitrin T."/>
            <person name="Vuong H."/>
            <person name="Weaver B."/>
            <person name="Ciecko A."/>
            <person name="Tallon L."/>
            <person name="Jackson J."/>
            <person name="Pai G."/>
            <person name="Aken S.V."/>
            <person name="Utterback T."/>
            <person name="Reidmuller S."/>
            <person name="Feldblyum T."/>
            <person name="Hsiao J."/>
            <person name="Zismann V."/>
            <person name="Iobst S."/>
            <person name="de Vazeille A.R."/>
            <person name="Buell C.R."/>
            <person name="Ying K."/>
            <person name="Li Y."/>
            <person name="Lu T."/>
            <person name="Huang Y."/>
            <person name="Zhao Q."/>
            <person name="Feng Q."/>
            <person name="Zhang L."/>
            <person name="Zhu J."/>
            <person name="Weng Q."/>
            <person name="Mu J."/>
            <person name="Lu Y."/>
            <person name="Fan D."/>
            <person name="Liu Y."/>
            <person name="Guan J."/>
            <person name="Zhang Y."/>
            <person name="Yu S."/>
            <person name="Liu X."/>
            <person name="Zhang Y."/>
            <person name="Hong G."/>
            <person name="Han B."/>
            <person name="Choisne N."/>
            <person name="Demange N."/>
            <person name="Orjeda G."/>
            <person name="Samain S."/>
            <person name="Cattolico L."/>
            <person name="Pelletier E."/>
            <person name="Couloux A."/>
            <person name="Segurens B."/>
            <person name="Wincker P."/>
            <person name="D'Hont A."/>
            <person name="Scarpelli C."/>
            <person name="Weissenbach J."/>
            <person name="Salanoubat M."/>
            <person name="Quetier F."/>
            <person name="Yu Y."/>
            <person name="Kim H.R."/>
            <person name="Rambo T."/>
            <person name="Currie J."/>
            <person name="Collura K."/>
            <person name="Luo M."/>
            <person name="Yang T."/>
            <person name="Ammiraju J.S.S."/>
            <person name="Engler F."/>
            <person name="Soderlund C."/>
            <person name="Wing R.A."/>
            <person name="Palmer L.E."/>
            <person name="de la Bastide M."/>
            <person name="Spiegel L."/>
            <person name="Nascimento L."/>
            <person name="Zutavern T."/>
            <person name="O'Shaughnessy A."/>
            <person name="Dike S."/>
            <person name="Dedhia N."/>
            <person name="Preston R."/>
            <person name="Balija V."/>
            <person name="McCombie W.R."/>
            <person name="Chow T."/>
            <person name="Chen H."/>
            <person name="Chung M."/>
            <person name="Chen C."/>
            <person name="Shaw J."/>
            <person name="Wu H."/>
            <person name="Hsiao K."/>
            <person name="Chao Y."/>
            <person name="Chu M."/>
            <person name="Cheng C."/>
            <person name="Hour A."/>
            <person name="Lee P."/>
            <person name="Lin S."/>
            <person name="Lin Y."/>
            <person name="Liou J."/>
            <person name="Liu S."/>
            <person name="Hsing Y."/>
            <person name="Raghuvanshi S."/>
            <person name="Mohanty A."/>
            <person name="Bharti A.K."/>
            <person name="Gaur A."/>
            <person name="Gupta V."/>
            <person name="Kumar D."/>
            <person name="Ravi V."/>
            <person name="Vij S."/>
            <person name="Kapur A."/>
            <person name="Khurana P."/>
            <person name="Khurana P."/>
            <person name="Khurana J.P."/>
            <person name="Tyagi A.K."/>
            <person name="Gaikwad K."/>
            <person name="Singh A."/>
            <person name="Dalal V."/>
            <person name="Srivastava S."/>
            <person name="Dixit A."/>
            <person name="Pal A.K."/>
            <person name="Ghazi I.A."/>
            <person name="Yadav M."/>
            <person name="Pandit A."/>
            <person name="Bhargava A."/>
            <person name="Sureshbabu K."/>
            <person name="Batra K."/>
            <person name="Sharma T.R."/>
            <person name="Mohapatra T."/>
            <person name="Singh N.K."/>
            <person name="Messing J."/>
            <person name="Nelson A.B."/>
            <person name="Fuks G."/>
            <person name="Kavchok S."/>
            <person name="Keizer G."/>
            <person name="Linton E."/>
            <person name="Llaca V."/>
            <person name="Song R."/>
            <person name="Tanyolac B."/>
            <person name="Young S."/>
            <person name="Ho-Il K."/>
            <person name="Hahn J.H."/>
            <person name="Sangsakoo G."/>
            <person name="Vanavichit A."/>
            <person name="de Mattos Luiz.A.T."/>
            <person name="Zimmer P.D."/>
            <person name="Malone G."/>
            <person name="Dellagostin O."/>
            <person name="de Oliveira A.C."/>
            <person name="Bevan M."/>
            <person name="Bancroft I."/>
            <person name="Minx P."/>
            <person name="Cordum H."/>
            <person name="Wilson R."/>
            <person name="Cheng Z."/>
            <person name="Jin W."/>
            <person name="Jiang J."/>
            <person name="Leong S.A."/>
            <person name="Iwama H."/>
            <person name="Gojobori T."/>
            <person name="Itoh T."/>
            <person name="Niimura Y."/>
            <person name="Fujii Y."/>
            <person name="Habara T."/>
            <person name="Sakai H."/>
            <person name="Sato Y."/>
            <person name="Wilson G."/>
            <person name="Kumar K."/>
            <person name="McCouch S."/>
            <person name="Juretic N."/>
            <person name="Hoen D."/>
            <person name="Wright S."/>
            <person name="Bruskiewich R."/>
            <person name="Bureau T."/>
            <person name="Miyao A."/>
            <person name="Hirochika H."/>
            <person name="Nishikawa T."/>
            <person name="Kadowaki K."/>
            <person name="Sugiura M."/>
            <person name="Burr B."/>
            <person name="Sasaki T."/>
        </authorList>
    </citation>
    <scope>NUCLEOTIDE SEQUENCE [LARGE SCALE GENOMIC DNA]</scope>
    <source>
        <strain evidence="3">cv. Nipponbare</strain>
    </source>
</reference>
<reference evidence="3" key="2">
    <citation type="journal article" date="2008" name="Nucleic Acids Res.">
        <title>The rice annotation project database (RAP-DB): 2008 update.</title>
        <authorList>
            <consortium name="The rice annotation project (RAP)"/>
        </authorList>
    </citation>
    <scope>GENOME REANNOTATION</scope>
    <source>
        <strain evidence="3">cv. Nipponbare</strain>
    </source>
</reference>
<feature type="region of interest" description="Disordered" evidence="1">
    <location>
        <begin position="1"/>
        <end position="53"/>
    </location>
</feature>
<feature type="compositionally biased region" description="Low complexity" evidence="1">
    <location>
        <begin position="15"/>
        <end position="30"/>
    </location>
</feature>
<dbReference type="Proteomes" id="UP000000763">
    <property type="component" value="Chromosome 6"/>
</dbReference>
<organism evidence="2 3">
    <name type="scientific">Oryza sativa subsp. japonica</name>
    <name type="common">Rice</name>
    <dbReference type="NCBI Taxonomy" id="39947"/>
    <lineage>
        <taxon>Eukaryota</taxon>
        <taxon>Viridiplantae</taxon>
        <taxon>Streptophyta</taxon>
        <taxon>Embryophyta</taxon>
        <taxon>Tracheophyta</taxon>
        <taxon>Spermatophyta</taxon>
        <taxon>Magnoliopsida</taxon>
        <taxon>Liliopsida</taxon>
        <taxon>Poales</taxon>
        <taxon>Poaceae</taxon>
        <taxon>BOP clade</taxon>
        <taxon>Oryzoideae</taxon>
        <taxon>Oryzeae</taxon>
        <taxon>Oryzinae</taxon>
        <taxon>Oryza</taxon>
        <taxon>Oryza sativa</taxon>
    </lineage>
</organism>
<accession>Q67WM4</accession>
<proteinExistence type="predicted"/>
<dbReference type="EMBL" id="AP003568">
    <property type="protein sequence ID" value="BAD37445.1"/>
    <property type="molecule type" value="Genomic_DNA"/>
</dbReference>
<protein>
    <submittedName>
        <fullName evidence="2">Uncharacterized protein</fullName>
    </submittedName>
</protein>
<dbReference type="AlphaFoldDB" id="Q67WM4"/>